<protein>
    <submittedName>
        <fullName evidence="1">SRPBCC family protein</fullName>
    </submittedName>
</protein>
<dbReference type="RefSeq" id="WP_277833429.1">
    <property type="nucleotide sequence ID" value="NZ_JAAIVF010000004.1"/>
</dbReference>
<evidence type="ECO:0000313" key="1">
    <source>
        <dbReference type="EMBL" id="MDG3016662.1"/>
    </source>
</evidence>
<reference evidence="1" key="1">
    <citation type="submission" date="2022-08" db="EMBL/GenBank/DDBJ databases">
        <title>Genome analysis of Corynebacteriales strain.</title>
        <authorList>
            <person name="Lee S.D."/>
        </authorList>
    </citation>
    <scope>NUCLEOTIDE SEQUENCE</scope>
    <source>
        <strain evidence="1">D3-21</strain>
    </source>
</reference>
<dbReference type="Gene3D" id="3.30.530.20">
    <property type="match status" value="1"/>
</dbReference>
<organism evidence="1 2">
    <name type="scientific">Speluncibacter jeojiensis</name>
    <dbReference type="NCBI Taxonomy" id="2710754"/>
    <lineage>
        <taxon>Bacteria</taxon>
        <taxon>Bacillati</taxon>
        <taxon>Actinomycetota</taxon>
        <taxon>Actinomycetes</taxon>
        <taxon>Mycobacteriales</taxon>
        <taxon>Speluncibacteraceae</taxon>
        <taxon>Speluncibacter</taxon>
    </lineage>
</organism>
<dbReference type="EMBL" id="JANRHA010000015">
    <property type="protein sequence ID" value="MDG3016662.1"/>
    <property type="molecule type" value="Genomic_DNA"/>
</dbReference>
<dbReference type="AlphaFoldDB" id="A0A9X4M652"/>
<gene>
    <name evidence="1" type="ORF">NVS88_19095</name>
</gene>
<keyword evidence="2" id="KW-1185">Reference proteome</keyword>
<dbReference type="InterPro" id="IPR023393">
    <property type="entry name" value="START-like_dom_sf"/>
</dbReference>
<dbReference type="SUPFAM" id="SSF55961">
    <property type="entry name" value="Bet v1-like"/>
    <property type="match status" value="1"/>
</dbReference>
<evidence type="ECO:0000313" key="2">
    <source>
        <dbReference type="Proteomes" id="UP001152755"/>
    </source>
</evidence>
<dbReference type="Proteomes" id="UP001152755">
    <property type="component" value="Unassembled WGS sequence"/>
</dbReference>
<dbReference type="Pfam" id="PF10604">
    <property type="entry name" value="Polyketide_cyc2"/>
    <property type="match status" value="1"/>
</dbReference>
<comment type="caution">
    <text evidence="1">The sequence shown here is derived from an EMBL/GenBank/DDBJ whole genome shotgun (WGS) entry which is preliminary data.</text>
</comment>
<dbReference type="CDD" id="cd07812">
    <property type="entry name" value="SRPBCC"/>
    <property type="match status" value="1"/>
</dbReference>
<accession>A0A9X4M652</accession>
<sequence length="144" mass="15618">MRAITRSVTVHRPVDEVRAAVSRPADVMAVVGEFGRTAPVGERDDGPQVWEVFIVIGTMYVGGKVQVEVPADGELAWHSISGIRSSAHLRVTEDGDVARITSTVGFHLDGLLSGMAATVLLRGLIGRYADAVLERLRHRIEYAE</sequence>
<dbReference type="InterPro" id="IPR019587">
    <property type="entry name" value="Polyketide_cyclase/dehydratase"/>
</dbReference>
<proteinExistence type="predicted"/>
<name>A0A9X4M652_9ACTN</name>